<evidence type="ECO:0000313" key="2">
    <source>
        <dbReference type="Proteomes" id="UP000789860"/>
    </source>
</evidence>
<feature type="non-terminal residue" evidence="1">
    <location>
        <position position="1"/>
    </location>
</feature>
<evidence type="ECO:0000313" key="1">
    <source>
        <dbReference type="EMBL" id="CAG8504367.1"/>
    </source>
</evidence>
<protein>
    <submittedName>
        <fullName evidence="1">10506_t:CDS:1</fullName>
    </submittedName>
</protein>
<sequence length="296" mass="34346">DPVDSISAFFKDPSGVKVTKFIEKLRELSDDSKKTFDEIEYESQNFSSVFDDNYSNYMPRTMFDLDCNNDHISKKDPSKIDKVAFWKTHNAIPDTTKLKLSTGKIVEDILFNFCKDMDYEHHAHSYIVDFDNENIKALFIDSEWKELTKDRIGVPIILHDIIKELAKYKKEWIQLAIRTLVNLYENMNSSLIRTQYEHWFTVALLGTCIDFCLRDIRLGTDIKRIDASSSSSANRKNRSRKANIRKRKLVGRKIDGIIYTTDELLEFEAIEGARAVNYDDQKANKLQVIGILHLGL</sequence>
<dbReference type="EMBL" id="CAJVPM010003655">
    <property type="protein sequence ID" value="CAG8504367.1"/>
    <property type="molecule type" value="Genomic_DNA"/>
</dbReference>
<proteinExistence type="predicted"/>
<reference evidence="1" key="1">
    <citation type="submission" date="2021-06" db="EMBL/GenBank/DDBJ databases">
        <authorList>
            <person name="Kallberg Y."/>
            <person name="Tangrot J."/>
            <person name="Rosling A."/>
        </authorList>
    </citation>
    <scope>NUCLEOTIDE SEQUENCE</scope>
    <source>
        <strain evidence="1">AU212A</strain>
    </source>
</reference>
<gene>
    <name evidence="1" type="ORF">SCALOS_LOCUS3387</name>
</gene>
<organism evidence="1 2">
    <name type="scientific">Scutellospora calospora</name>
    <dbReference type="NCBI Taxonomy" id="85575"/>
    <lineage>
        <taxon>Eukaryota</taxon>
        <taxon>Fungi</taxon>
        <taxon>Fungi incertae sedis</taxon>
        <taxon>Mucoromycota</taxon>
        <taxon>Glomeromycotina</taxon>
        <taxon>Glomeromycetes</taxon>
        <taxon>Diversisporales</taxon>
        <taxon>Gigasporaceae</taxon>
        <taxon>Scutellospora</taxon>
    </lineage>
</organism>
<keyword evidence="2" id="KW-1185">Reference proteome</keyword>
<name>A0ACA9L1G3_9GLOM</name>
<comment type="caution">
    <text evidence="1">The sequence shown here is derived from an EMBL/GenBank/DDBJ whole genome shotgun (WGS) entry which is preliminary data.</text>
</comment>
<dbReference type="Proteomes" id="UP000789860">
    <property type="component" value="Unassembled WGS sequence"/>
</dbReference>
<accession>A0ACA9L1G3</accession>